<organism evidence="3 4">
    <name type="scientific">Candidatus Coproplasma avicola</name>
    <dbReference type="NCBI Taxonomy" id="2840744"/>
    <lineage>
        <taxon>Bacteria</taxon>
        <taxon>Bacillati</taxon>
        <taxon>Bacillota</taxon>
        <taxon>Clostridia</taxon>
        <taxon>Eubacteriales</taxon>
        <taxon>Candidatus Coproplasma</taxon>
    </lineage>
</organism>
<dbReference type="AlphaFoldDB" id="A0A9D1E6L4"/>
<dbReference type="PANTHER" id="PTHR46558:SF11">
    <property type="entry name" value="HTH-TYPE TRANSCRIPTIONAL REGULATOR XRE"/>
    <property type="match status" value="1"/>
</dbReference>
<comment type="caution">
    <text evidence="3">The sequence shown here is derived from an EMBL/GenBank/DDBJ whole genome shotgun (WGS) entry which is preliminary data.</text>
</comment>
<dbReference type="SMART" id="SM00530">
    <property type="entry name" value="HTH_XRE"/>
    <property type="match status" value="1"/>
</dbReference>
<dbReference type="Pfam" id="PF01381">
    <property type="entry name" value="HTH_3"/>
    <property type="match status" value="1"/>
</dbReference>
<accession>A0A9D1E6L4</accession>
<evidence type="ECO:0000259" key="2">
    <source>
        <dbReference type="PROSITE" id="PS50943"/>
    </source>
</evidence>
<dbReference type="PROSITE" id="PS50943">
    <property type="entry name" value="HTH_CROC1"/>
    <property type="match status" value="1"/>
</dbReference>
<dbReference type="PANTHER" id="PTHR46558">
    <property type="entry name" value="TRACRIPTIONAL REGULATORY PROTEIN-RELATED-RELATED"/>
    <property type="match status" value="1"/>
</dbReference>
<dbReference type="EMBL" id="DVHK01000080">
    <property type="protein sequence ID" value="HIR67156.1"/>
    <property type="molecule type" value="Genomic_DNA"/>
</dbReference>
<dbReference type="SUPFAM" id="SSF47413">
    <property type="entry name" value="lambda repressor-like DNA-binding domains"/>
    <property type="match status" value="1"/>
</dbReference>
<protein>
    <submittedName>
        <fullName evidence="3">Helix-turn-helix transcriptional regulator</fullName>
    </submittedName>
</protein>
<evidence type="ECO:0000313" key="4">
    <source>
        <dbReference type="Proteomes" id="UP000823913"/>
    </source>
</evidence>
<dbReference type="GO" id="GO:0003677">
    <property type="term" value="F:DNA binding"/>
    <property type="evidence" value="ECO:0007669"/>
    <property type="project" value="UniProtKB-KW"/>
</dbReference>
<reference evidence="3" key="1">
    <citation type="submission" date="2020-10" db="EMBL/GenBank/DDBJ databases">
        <authorList>
            <person name="Gilroy R."/>
        </authorList>
    </citation>
    <scope>NUCLEOTIDE SEQUENCE</scope>
    <source>
        <strain evidence="3">ChiW16-3235</strain>
    </source>
</reference>
<sequence>MNKFVSRLGELLAACGKSQNTVSKELGISKQKLSKWKTGYNEPSIDEIILIARYFGVTCDYLLGVDDE</sequence>
<dbReference type="CDD" id="cd00093">
    <property type="entry name" value="HTH_XRE"/>
    <property type="match status" value="1"/>
</dbReference>
<evidence type="ECO:0000313" key="3">
    <source>
        <dbReference type="EMBL" id="HIR67156.1"/>
    </source>
</evidence>
<name>A0A9D1E6L4_9FIRM</name>
<dbReference type="InterPro" id="IPR001387">
    <property type="entry name" value="Cro/C1-type_HTH"/>
</dbReference>
<evidence type="ECO:0000256" key="1">
    <source>
        <dbReference type="ARBA" id="ARBA00023125"/>
    </source>
</evidence>
<dbReference type="Proteomes" id="UP000823913">
    <property type="component" value="Unassembled WGS sequence"/>
</dbReference>
<keyword evidence="1" id="KW-0238">DNA-binding</keyword>
<proteinExistence type="predicted"/>
<gene>
    <name evidence="3" type="ORF">IAB94_03790</name>
</gene>
<feature type="domain" description="HTH cro/C1-type" evidence="2">
    <location>
        <begin position="10"/>
        <end position="62"/>
    </location>
</feature>
<dbReference type="Gene3D" id="1.10.260.40">
    <property type="entry name" value="lambda repressor-like DNA-binding domains"/>
    <property type="match status" value="1"/>
</dbReference>
<reference evidence="3" key="2">
    <citation type="journal article" date="2021" name="PeerJ">
        <title>Extensive microbial diversity within the chicken gut microbiome revealed by metagenomics and culture.</title>
        <authorList>
            <person name="Gilroy R."/>
            <person name="Ravi A."/>
            <person name="Getino M."/>
            <person name="Pursley I."/>
            <person name="Horton D.L."/>
            <person name="Alikhan N.F."/>
            <person name="Baker D."/>
            <person name="Gharbi K."/>
            <person name="Hall N."/>
            <person name="Watson M."/>
            <person name="Adriaenssens E.M."/>
            <person name="Foster-Nyarko E."/>
            <person name="Jarju S."/>
            <person name="Secka A."/>
            <person name="Antonio M."/>
            <person name="Oren A."/>
            <person name="Chaudhuri R.R."/>
            <person name="La Ragione R."/>
            <person name="Hildebrand F."/>
            <person name="Pallen M.J."/>
        </authorList>
    </citation>
    <scope>NUCLEOTIDE SEQUENCE</scope>
    <source>
        <strain evidence="3">ChiW16-3235</strain>
    </source>
</reference>
<dbReference type="InterPro" id="IPR010982">
    <property type="entry name" value="Lambda_DNA-bd_dom_sf"/>
</dbReference>